<feature type="region of interest" description="Disordered" evidence="1">
    <location>
        <begin position="1"/>
        <end position="42"/>
    </location>
</feature>
<evidence type="ECO:0000313" key="2">
    <source>
        <dbReference type="EMBL" id="CAF98312.1"/>
    </source>
</evidence>
<name>Q4SM20_TETNG</name>
<accession>Q4SM20</accession>
<comment type="caution">
    <text evidence="2">The sequence shown here is derived from an EMBL/GenBank/DDBJ whole genome shotgun (WGS) entry which is preliminary data.</text>
</comment>
<organism evidence="2">
    <name type="scientific">Tetraodon nigroviridis</name>
    <name type="common">Spotted green pufferfish</name>
    <name type="synonym">Chelonodon nigroviridis</name>
    <dbReference type="NCBI Taxonomy" id="99883"/>
    <lineage>
        <taxon>Eukaryota</taxon>
        <taxon>Metazoa</taxon>
        <taxon>Chordata</taxon>
        <taxon>Craniata</taxon>
        <taxon>Vertebrata</taxon>
        <taxon>Euteleostomi</taxon>
        <taxon>Actinopterygii</taxon>
        <taxon>Neopterygii</taxon>
        <taxon>Teleostei</taxon>
        <taxon>Neoteleostei</taxon>
        <taxon>Acanthomorphata</taxon>
        <taxon>Eupercaria</taxon>
        <taxon>Tetraodontiformes</taxon>
        <taxon>Tetradontoidea</taxon>
        <taxon>Tetraodontidae</taxon>
        <taxon>Tetraodon</taxon>
    </lineage>
</organism>
<reference evidence="2" key="1">
    <citation type="journal article" date="2004" name="Nature">
        <title>Genome duplication in the teleost fish Tetraodon nigroviridis reveals the early vertebrate proto-karyotype.</title>
        <authorList>
            <person name="Jaillon O."/>
            <person name="Aury J.-M."/>
            <person name="Brunet F."/>
            <person name="Petit J.-L."/>
            <person name="Stange-Thomann N."/>
            <person name="Mauceli E."/>
            <person name="Bouneau L."/>
            <person name="Fischer C."/>
            <person name="Ozouf-Costaz C."/>
            <person name="Bernot A."/>
            <person name="Nicaud S."/>
            <person name="Jaffe D."/>
            <person name="Fisher S."/>
            <person name="Lutfalla G."/>
            <person name="Dossat C."/>
            <person name="Segurens B."/>
            <person name="Dasilva C."/>
            <person name="Salanoubat M."/>
            <person name="Levy M."/>
            <person name="Boudet N."/>
            <person name="Castellano S."/>
            <person name="Anthouard V."/>
            <person name="Jubin C."/>
            <person name="Castelli V."/>
            <person name="Katinka M."/>
            <person name="Vacherie B."/>
            <person name="Biemont C."/>
            <person name="Skalli Z."/>
            <person name="Cattolico L."/>
            <person name="Poulain J."/>
            <person name="De Berardinis V."/>
            <person name="Cruaud C."/>
            <person name="Duprat S."/>
            <person name="Brottier P."/>
            <person name="Coutanceau J.-P."/>
            <person name="Gouzy J."/>
            <person name="Parra G."/>
            <person name="Lardier G."/>
            <person name="Chapple C."/>
            <person name="McKernan K.J."/>
            <person name="McEwan P."/>
            <person name="Bosak S."/>
            <person name="Kellis M."/>
            <person name="Volff J.-N."/>
            <person name="Guigo R."/>
            <person name="Zody M.C."/>
            <person name="Mesirov J."/>
            <person name="Lindblad-Toh K."/>
            <person name="Birren B."/>
            <person name="Nusbaum C."/>
            <person name="Kahn D."/>
            <person name="Robinson-Rechavi M."/>
            <person name="Laudet V."/>
            <person name="Schachter V."/>
            <person name="Quetier F."/>
            <person name="Saurin W."/>
            <person name="Scarpelli C."/>
            <person name="Wincker P."/>
            <person name="Lander E.S."/>
            <person name="Weissenbach J."/>
            <person name="Roest Crollius H."/>
        </authorList>
    </citation>
    <scope>NUCLEOTIDE SEQUENCE [LARGE SCALE GENOMIC DNA]</scope>
</reference>
<dbReference type="EMBL" id="CAAE01014555">
    <property type="protein sequence ID" value="CAF98312.1"/>
    <property type="molecule type" value="Genomic_DNA"/>
</dbReference>
<feature type="compositionally biased region" description="Basic and acidic residues" evidence="1">
    <location>
        <begin position="13"/>
        <end position="22"/>
    </location>
</feature>
<reference evidence="2" key="2">
    <citation type="submission" date="2004-02" db="EMBL/GenBank/DDBJ databases">
        <authorList>
            <consortium name="Genoscope"/>
            <consortium name="Whitehead Institute Centre for Genome Research"/>
        </authorList>
    </citation>
    <scope>NUCLEOTIDE SEQUENCE</scope>
</reference>
<proteinExistence type="predicted"/>
<sequence>MEGPASPSQPGPDDERPPEPRGRGPRPSCSLSDPRVSPHAAAWPPARSAADVVVMVWPQHQWLLCCLHTELDRDKGSLSLAVPGHDGSWTTVCLSPVHARKLAGAACSPQVLMNMKACWTIMSQEKQNSSLLWDGVTTAPSAFCDPRCKEGCKLREAVGRSLTHNSLICSRTLNQAAQTHTPCCEEPGILPVKETKEQSGISMQEIITITKSTVLDHALDRDFHTDQNNEVASFFKHGETKRKRDRVFAGHCCPGSCPTSRMAITADFLHPSPWLELSGCSPPAAGPQGPSLHTPANQLHLREELASGGCRIRFLTSAISHTFEVLCKC</sequence>
<dbReference type="AlphaFoldDB" id="Q4SM20"/>
<evidence type="ECO:0000256" key="1">
    <source>
        <dbReference type="SAM" id="MobiDB-lite"/>
    </source>
</evidence>
<gene>
    <name evidence="2" type="ORF">GSTENG00015970001</name>
</gene>
<protein>
    <submittedName>
        <fullName evidence="2">(spotted green pufferfish) hypothetical protein</fullName>
    </submittedName>
</protein>
<dbReference type="KEGG" id="tng:GSTEN00015970G001"/>